<dbReference type="EMBL" id="JABEND010000002">
    <property type="protein sequence ID" value="NNG35279.1"/>
    <property type="molecule type" value="Genomic_DNA"/>
</dbReference>
<dbReference type="Gene3D" id="3.40.50.2300">
    <property type="match status" value="1"/>
</dbReference>
<dbReference type="InterPro" id="IPR036388">
    <property type="entry name" value="WH-like_DNA-bd_sf"/>
</dbReference>
<dbReference type="Proteomes" id="UP000562984">
    <property type="component" value="Unassembled WGS sequence"/>
</dbReference>
<dbReference type="InterPro" id="IPR011006">
    <property type="entry name" value="CheY-like_superfamily"/>
</dbReference>
<dbReference type="Pfam" id="PF00072">
    <property type="entry name" value="Response_reg"/>
    <property type="match status" value="1"/>
</dbReference>
<keyword evidence="11" id="KW-1185">Reference proteome</keyword>
<keyword evidence="5" id="KW-0804">Transcription</keyword>
<dbReference type="InterPro" id="IPR001867">
    <property type="entry name" value="OmpR/PhoB-type_DNA-bd"/>
</dbReference>
<evidence type="ECO:0000256" key="2">
    <source>
        <dbReference type="ARBA" id="ARBA00023012"/>
    </source>
</evidence>
<evidence type="ECO:0000313" key="11">
    <source>
        <dbReference type="Proteomes" id="UP000562984"/>
    </source>
</evidence>
<dbReference type="SUPFAM" id="SSF52172">
    <property type="entry name" value="CheY-like"/>
    <property type="match status" value="1"/>
</dbReference>
<feature type="modified residue" description="4-aspartylphosphate" evidence="6">
    <location>
        <position position="55"/>
    </location>
</feature>
<evidence type="ECO:0000256" key="4">
    <source>
        <dbReference type="ARBA" id="ARBA00023125"/>
    </source>
</evidence>
<protein>
    <submittedName>
        <fullName evidence="10">Response regulator transcription factor</fullName>
    </submittedName>
</protein>
<dbReference type="RefSeq" id="WP_171198885.1">
    <property type="nucleotide sequence ID" value="NZ_JABEND010000002.1"/>
</dbReference>
<evidence type="ECO:0000256" key="5">
    <source>
        <dbReference type="ARBA" id="ARBA00023163"/>
    </source>
</evidence>
<dbReference type="GO" id="GO:0005829">
    <property type="term" value="C:cytosol"/>
    <property type="evidence" value="ECO:0007669"/>
    <property type="project" value="TreeGrafter"/>
</dbReference>
<sequence>MSTAGRLLVVDDEPSLQDIVATSMRFLGYDVSVAATGREAVKAATESQPDLIILDVMLPDFDGLEVMRRVRAAGVDAGVVFLSARDTPADKIAGLQAGGDDYVTKPFGLEELAARVSAVLRRVRPEAESAGQMTVADLTLDPETYQVTRAGKEVDLAPTEYKMLRHLMLNVGVVLSRRQLLDAVWGADFYGDDSVVATYISYLRRKIDTDGLEPLIHTHRGFGYVLRAPRKSGTASGGTDVSTSS</sequence>
<dbReference type="PROSITE" id="PS50110">
    <property type="entry name" value="RESPONSE_REGULATORY"/>
    <property type="match status" value="1"/>
</dbReference>
<feature type="domain" description="OmpR/PhoB-type" evidence="9">
    <location>
        <begin position="130"/>
        <end position="228"/>
    </location>
</feature>
<dbReference type="PANTHER" id="PTHR48111:SF28">
    <property type="entry name" value="TRANSCRIPTIONAL REGULATORY PROTEIN TCRX-RELATED"/>
    <property type="match status" value="1"/>
</dbReference>
<gene>
    <name evidence="10" type="ORF">HKD39_06045</name>
</gene>
<accession>A0A849A3V0</accession>
<dbReference type="GO" id="GO:0006355">
    <property type="term" value="P:regulation of DNA-templated transcription"/>
    <property type="evidence" value="ECO:0007669"/>
    <property type="project" value="InterPro"/>
</dbReference>
<dbReference type="SMART" id="SM00862">
    <property type="entry name" value="Trans_reg_C"/>
    <property type="match status" value="1"/>
</dbReference>
<dbReference type="SMART" id="SM00448">
    <property type="entry name" value="REC"/>
    <property type="match status" value="1"/>
</dbReference>
<keyword evidence="1 6" id="KW-0597">Phosphoprotein</keyword>
<comment type="caution">
    <text evidence="10">The sequence shown here is derived from an EMBL/GenBank/DDBJ whole genome shotgun (WGS) entry which is preliminary data.</text>
</comment>
<dbReference type="GO" id="GO:0000156">
    <property type="term" value="F:phosphorelay response regulator activity"/>
    <property type="evidence" value="ECO:0007669"/>
    <property type="project" value="TreeGrafter"/>
</dbReference>
<dbReference type="Gene3D" id="1.10.10.10">
    <property type="entry name" value="Winged helix-like DNA-binding domain superfamily/Winged helix DNA-binding domain"/>
    <property type="match status" value="1"/>
</dbReference>
<dbReference type="InterPro" id="IPR039420">
    <property type="entry name" value="WalR-like"/>
</dbReference>
<evidence type="ECO:0000259" key="8">
    <source>
        <dbReference type="PROSITE" id="PS50110"/>
    </source>
</evidence>
<feature type="domain" description="Response regulatory" evidence="8">
    <location>
        <begin position="6"/>
        <end position="120"/>
    </location>
</feature>
<dbReference type="PANTHER" id="PTHR48111">
    <property type="entry name" value="REGULATOR OF RPOS"/>
    <property type="match status" value="1"/>
</dbReference>
<dbReference type="Pfam" id="PF00486">
    <property type="entry name" value="Trans_reg_C"/>
    <property type="match status" value="1"/>
</dbReference>
<evidence type="ECO:0000256" key="1">
    <source>
        <dbReference type="ARBA" id="ARBA00022553"/>
    </source>
</evidence>
<dbReference type="CDD" id="cd00383">
    <property type="entry name" value="trans_reg_C"/>
    <property type="match status" value="1"/>
</dbReference>
<dbReference type="GO" id="GO:0032993">
    <property type="term" value="C:protein-DNA complex"/>
    <property type="evidence" value="ECO:0007669"/>
    <property type="project" value="TreeGrafter"/>
</dbReference>
<keyword evidence="4 7" id="KW-0238">DNA-binding</keyword>
<dbReference type="FunFam" id="1.10.10.10:FF:000005">
    <property type="entry name" value="Two-component system response regulator"/>
    <property type="match status" value="1"/>
</dbReference>
<evidence type="ECO:0000313" key="10">
    <source>
        <dbReference type="EMBL" id="NNG35279.1"/>
    </source>
</evidence>
<dbReference type="AlphaFoldDB" id="A0A849A3V0"/>
<keyword evidence="3" id="KW-0805">Transcription regulation</keyword>
<evidence type="ECO:0000259" key="9">
    <source>
        <dbReference type="PROSITE" id="PS51755"/>
    </source>
</evidence>
<dbReference type="Gene3D" id="6.10.250.690">
    <property type="match status" value="1"/>
</dbReference>
<dbReference type="PROSITE" id="PS51755">
    <property type="entry name" value="OMPR_PHOB"/>
    <property type="match status" value="1"/>
</dbReference>
<feature type="DNA-binding region" description="OmpR/PhoB-type" evidence="7">
    <location>
        <begin position="130"/>
        <end position="228"/>
    </location>
</feature>
<name>A0A849A3V0_9ACTN</name>
<dbReference type="GO" id="GO:0000976">
    <property type="term" value="F:transcription cis-regulatory region binding"/>
    <property type="evidence" value="ECO:0007669"/>
    <property type="project" value="TreeGrafter"/>
</dbReference>
<reference evidence="10 11" key="1">
    <citation type="submission" date="2020-05" db="EMBL/GenBank/DDBJ databases">
        <title>Nakamurella sp. DB0629 isolated from air conditioner.</title>
        <authorList>
            <person name="Kim D.H."/>
            <person name="Kim D.-U."/>
        </authorList>
    </citation>
    <scope>NUCLEOTIDE SEQUENCE [LARGE SCALE GENOMIC DNA]</scope>
    <source>
        <strain evidence="10 11">DB0629</strain>
    </source>
</reference>
<dbReference type="InterPro" id="IPR001789">
    <property type="entry name" value="Sig_transdc_resp-reg_receiver"/>
</dbReference>
<proteinExistence type="predicted"/>
<evidence type="ECO:0000256" key="7">
    <source>
        <dbReference type="PROSITE-ProRule" id="PRU01091"/>
    </source>
</evidence>
<organism evidence="10 11">
    <name type="scientific">Nakamurella aerolata</name>
    <dbReference type="NCBI Taxonomy" id="1656892"/>
    <lineage>
        <taxon>Bacteria</taxon>
        <taxon>Bacillati</taxon>
        <taxon>Actinomycetota</taxon>
        <taxon>Actinomycetes</taxon>
        <taxon>Nakamurellales</taxon>
        <taxon>Nakamurellaceae</taxon>
        <taxon>Nakamurella</taxon>
    </lineage>
</organism>
<keyword evidence="2" id="KW-0902">Two-component regulatory system</keyword>
<evidence type="ECO:0000256" key="6">
    <source>
        <dbReference type="PROSITE-ProRule" id="PRU00169"/>
    </source>
</evidence>
<evidence type="ECO:0000256" key="3">
    <source>
        <dbReference type="ARBA" id="ARBA00023015"/>
    </source>
</evidence>